<feature type="transmembrane region" description="Helical" evidence="6">
    <location>
        <begin position="97"/>
        <end position="119"/>
    </location>
</feature>
<dbReference type="Proteomes" id="UP000693738">
    <property type="component" value="Unassembled WGS sequence"/>
</dbReference>
<evidence type="ECO:0000256" key="4">
    <source>
        <dbReference type="ARBA" id="ARBA00023136"/>
    </source>
</evidence>
<dbReference type="AlphaFoldDB" id="A0A8J2IJP3"/>
<comment type="caution">
    <text evidence="8">The sequence shown here is derived from an EMBL/GenBank/DDBJ whole genome shotgun (WGS) entry which is preliminary data.</text>
</comment>
<feature type="transmembrane region" description="Helical" evidence="6">
    <location>
        <begin position="208"/>
        <end position="230"/>
    </location>
</feature>
<dbReference type="GO" id="GO:0016020">
    <property type="term" value="C:membrane"/>
    <property type="evidence" value="ECO:0007669"/>
    <property type="project" value="UniProtKB-SubCell"/>
</dbReference>
<feature type="transmembrane region" description="Helical" evidence="6">
    <location>
        <begin position="126"/>
        <end position="148"/>
    </location>
</feature>
<dbReference type="InterPro" id="IPR052337">
    <property type="entry name" value="SAT4-like"/>
</dbReference>
<evidence type="ECO:0000313" key="8">
    <source>
        <dbReference type="EMBL" id="CAG7558806.1"/>
    </source>
</evidence>
<evidence type="ECO:0000256" key="1">
    <source>
        <dbReference type="ARBA" id="ARBA00004141"/>
    </source>
</evidence>
<dbReference type="EMBL" id="CAJSTJ010000126">
    <property type="protein sequence ID" value="CAG7558806.1"/>
    <property type="molecule type" value="Genomic_DNA"/>
</dbReference>
<name>A0A8J2IJP3_FUSEQ</name>
<feature type="transmembrane region" description="Helical" evidence="6">
    <location>
        <begin position="45"/>
        <end position="70"/>
    </location>
</feature>
<dbReference type="Pfam" id="PF20684">
    <property type="entry name" value="Fung_rhodopsin"/>
    <property type="match status" value="1"/>
</dbReference>
<evidence type="ECO:0000256" key="3">
    <source>
        <dbReference type="ARBA" id="ARBA00022989"/>
    </source>
</evidence>
<evidence type="ECO:0000256" key="2">
    <source>
        <dbReference type="ARBA" id="ARBA00022692"/>
    </source>
</evidence>
<comment type="subcellular location">
    <subcellularLocation>
        <location evidence="1">Membrane</location>
        <topology evidence="1">Multi-pass membrane protein</topology>
    </subcellularLocation>
</comment>
<gene>
    <name evidence="8" type="ORF">FEQUK3_LOCUS4501</name>
</gene>
<protein>
    <recommendedName>
        <fullName evidence="7">Rhodopsin domain-containing protein</fullName>
    </recommendedName>
</protein>
<proteinExistence type="inferred from homology"/>
<keyword evidence="3 6" id="KW-1133">Transmembrane helix</keyword>
<keyword evidence="4 6" id="KW-0472">Membrane</keyword>
<feature type="transmembrane region" description="Helical" evidence="6">
    <location>
        <begin position="168"/>
        <end position="196"/>
    </location>
</feature>
<dbReference type="PANTHER" id="PTHR33048">
    <property type="entry name" value="PTH11-LIKE INTEGRAL MEMBRANE PROTEIN (AFU_ORTHOLOGUE AFUA_5G11245)"/>
    <property type="match status" value="1"/>
</dbReference>
<dbReference type="PANTHER" id="PTHR33048:SF96">
    <property type="entry name" value="INTEGRAL MEMBRANE PROTEIN"/>
    <property type="match status" value="1"/>
</dbReference>
<accession>A0A8J2IJP3</accession>
<keyword evidence="2 6" id="KW-0812">Transmembrane</keyword>
<feature type="domain" description="Rhodopsin" evidence="7">
    <location>
        <begin position="29"/>
        <end position="236"/>
    </location>
</feature>
<evidence type="ECO:0000256" key="5">
    <source>
        <dbReference type="ARBA" id="ARBA00038359"/>
    </source>
</evidence>
<comment type="similarity">
    <text evidence="5">Belongs to the SAT4 family.</text>
</comment>
<reference evidence="8" key="1">
    <citation type="submission" date="2021-05" db="EMBL/GenBank/DDBJ databases">
        <authorList>
            <person name="Khan N."/>
        </authorList>
    </citation>
    <scope>NUCLEOTIDE SEQUENCE</scope>
</reference>
<evidence type="ECO:0000259" key="7">
    <source>
        <dbReference type="Pfam" id="PF20684"/>
    </source>
</evidence>
<feature type="transmembrane region" description="Helical" evidence="6">
    <location>
        <begin position="12"/>
        <end position="33"/>
    </location>
</feature>
<evidence type="ECO:0000256" key="6">
    <source>
        <dbReference type="SAM" id="Phobius"/>
    </source>
</evidence>
<dbReference type="InterPro" id="IPR049326">
    <property type="entry name" value="Rhodopsin_dom_fungi"/>
</dbReference>
<organism evidence="8 9">
    <name type="scientific">Fusarium equiseti</name>
    <name type="common">Fusarium scirpi</name>
    <dbReference type="NCBI Taxonomy" id="61235"/>
    <lineage>
        <taxon>Eukaryota</taxon>
        <taxon>Fungi</taxon>
        <taxon>Dikarya</taxon>
        <taxon>Ascomycota</taxon>
        <taxon>Pezizomycotina</taxon>
        <taxon>Sordariomycetes</taxon>
        <taxon>Hypocreomycetidae</taxon>
        <taxon>Hypocreales</taxon>
        <taxon>Nectriaceae</taxon>
        <taxon>Fusarium</taxon>
        <taxon>Fusarium incarnatum-equiseti species complex</taxon>
    </lineage>
</organism>
<evidence type="ECO:0000313" key="9">
    <source>
        <dbReference type="Proteomes" id="UP000693738"/>
    </source>
</evidence>
<sequence>MASTSENRGPELMAVMVSFFTASFVSCLLRLYVRAFMVRALKPDDWLMTLAMVRLATTFTLYSAFSIYGITQGTGQRHDNLETAQITRAMMCFWFGYIWYSLTMMACKLSIGLFLLQVVTCQLHRWIIYITMVCSTISGALFFFISIFQCKPISFAWDKNQPGKCIDLNVAISLTVTYSITAVITDLIFAILPGFIIWKLQLKKKTKYFLIPLLAMGCLASVAVIARFPYLALFKRPDFLCKSKGKAAYRVTTAIDFRLSNVRQ</sequence>